<dbReference type="GO" id="GO:0005525">
    <property type="term" value="F:GTP binding"/>
    <property type="evidence" value="ECO:0007669"/>
    <property type="project" value="UniProtKB-KW"/>
</dbReference>
<dbReference type="GO" id="GO:0003924">
    <property type="term" value="F:GTPase activity"/>
    <property type="evidence" value="ECO:0007669"/>
    <property type="project" value="InterPro"/>
</dbReference>
<evidence type="ECO:0000256" key="2">
    <source>
        <dbReference type="ARBA" id="ARBA00006441"/>
    </source>
</evidence>
<keyword evidence="12" id="KW-1185">Reference proteome</keyword>
<dbReference type="GO" id="GO:0007034">
    <property type="term" value="P:vacuolar transport"/>
    <property type="evidence" value="ECO:0007669"/>
    <property type="project" value="TreeGrafter"/>
</dbReference>
<dbReference type="InterPro" id="IPR004130">
    <property type="entry name" value="Gpn"/>
</dbReference>
<evidence type="ECO:0000256" key="1">
    <source>
        <dbReference type="ARBA" id="ARBA00005290"/>
    </source>
</evidence>
<dbReference type="PANTHER" id="PTHR21481:SF0">
    <property type="entry name" value="PROTEIN CLEC16A"/>
    <property type="match status" value="1"/>
</dbReference>
<comment type="similarity">
    <text evidence="2">Belongs to the CLEC16A/gop-1 family.</text>
</comment>
<protein>
    <submittedName>
        <fullName evidence="11">Protein CLEC16A</fullName>
    </submittedName>
</protein>
<comment type="caution">
    <text evidence="11">The sequence shown here is derived from an EMBL/GenBank/DDBJ whole genome shotgun (WGS) entry which is preliminary data.</text>
</comment>
<dbReference type="InterPro" id="IPR045820">
    <property type="entry name" value="CLEC16A/TT9_C"/>
</dbReference>
<dbReference type="Proteomes" id="UP000054805">
    <property type="component" value="Unassembled WGS sequence"/>
</dbReference>
<reference evidence="11 12" key="1">
    <citation type="submission" date="2015-01" db="EMBL/GenBank/DDBJ databases">
        <title>Evolution of Trichinella species and genotypes.</title>
        <authorList>
            <person name="Korhonen P.K."/>
            <person name="Edoardo P."/>
            <person name="Giuseppe L.R."/>
            <person name="Gasser R.B."/>
        </authorList>
    </citation>
    <scope>NUCLEOTIDE SEQUENCE [LARGE SCALE GENOMIC DNA]</scope>
    <source>
        <strain evidence="11">ISS588</strain>
    </source>
</reference>
<evidence type="ECO:0000259" key="9">
    <source>
        <dbReference type="Pfam" id="PF09758"/>
    </source>
</evidence>
<keyword evidence="4" id="KW-0378">Hydrolase</keyword>
<evidence type="ECO:0000256" key="4">
    <source>
        <dbReference type="ARBA" id="ARBA00022801"/>
    </source>
</evidence>
<dbReference type="InterPro" id="IPR039272">
    <property type="entry name" value="CLEC16A/TT9"/>
</dbReference>
<dbReference type="Gene3D" id="3.40.50.300">
    <property type="entry name" value="P-loop containing nucleotide triphosphate hydrolases"/>
    <property type="match status" value="1"/>
</dbReference>
<keyword evidence="5" id="KW-0072">Autophagy</keyword>
<dbReference type="GO" id="GO:0006914">
    <property type="term" value="P:autophagy"/>
    <property type="evidence" value="ECO:0007669"/>
    <property type="project" value="UniProtKB-KW"/>
</dbReference>
<evidence type="ECO:0000313" key="12">
    <source>
        <dbReference type="Proteomes" id="UP000054805"/>
    </source>
</evidence>
<keyword evidence="3" id="KW-0547">Nucleotide-binding</keyword>
<gene>
    <name evidence="11" type="primary">GPN1</name>
    <name evidence="11" type="ORF">T4B_221</name>
</gene>
<dbReference type="InterPro" id="IPR027417">
    <property type="entry name" value="P-loop_NTPase"/>
</dbReference>
<dbReference type="GO" id="GO:0005794">
    <property type="term" value="C:Golgi apparatus"/>
    <property type="evidence" value="ECO:0007669"/>
    <property type="project" value="TreeGrafter"/>
</dbReference>
<keyword evidence="8" id="KW-0472">Membrane</keyword>
<evidence type="ECO:0000256" key="8">
    <source>
        <dbReference type="SAM" id="Phobius"/>
    </source>
</evidence>
<dbReference type="Pfam" id="PF19439">
    <property type="entry name" value="CLEC16A_C"/>
    <property type="match status" value="2"/>
</dbReference>
<name>A0A0V1ID56_TRIPS</name>
<organism evidence="11 12">
    <name type="scientific">Trichinella pseudospiralis</name>
    <name type="common">Parasitic roundworm</name>
    <dbReference type="NCBI Taxonomy" id="6337"/>
    <lineage>
        <taxon>Eukaryota</taxon>
        <taxon>Metazoa</taxon>
        <taxon>Ecdysozoa</taxon>
        <taxon>Nematoda</taxon>
        <taxon>Enoplea</taxon>
        <taxon>Dorylaimia</taxon>
        <taxon>Trichinellida</taxon>
        <taxon>Trichinellidae</taxon>
        <taxon>Trichinella</taxon>
    </lineage>
</organism>
<dbReference type="Pfam" id="PF03029">
    <property type="entry name" value="ATP_bind_1"/>
    <property type="match status" value="1"/>
</dbReference>
<feature type="region of interest" description="Disordered" evidence="7">
    <location>
        <begin position="859"/>
        <end position="884"/>
    </location>
</feature>
<feature type="domain" description="FPL" evidence="9">
    <location>
        <begin position="49"/>
        <end position="196"/>
    </location>
</feature>
<evidence type="ECO:0000256" key="3">
    <source>
        <dbReference type="ARBA" id="ARBA00022741"/>
    </source>
</evidence>
<dbReference type="SUPFAM" id="SSF52540">
    <property type="entry name" value="P-loop containing nucleoside triphosphate hydrolases"/>
    <property type="match status" value="1"/>
</dbReference>
<feature type="domain" description="CLEC16A/TT9 C-terminal" evidence="10">
    <location>
        <begin position="368"/>
        <end position="719"/>
    </location>
</feature>
<accession>A0A0V1ID56</accession>
<dbReference type="EMBL" id="JYDS01000240">
    <property type="protein sequence ID" value="KRZ20434.1"/>
    <property type="molecule type" value="Genomic_DNA"/>
</dbReference>
<evidence type="ECO:0000256" key="7">
    <source>
        <dbReference type="SAM" id="MobiDB-lite"/>
    </source>
</evidence>
<dbReference type="GO" id="GO:1901096">
    <property type="term" value="P:regulation of autophagosome maturation"/>
    <property type="evidence" value="ECO:0007669"/>
    <property type="project" value="TreeGrafter"/>
</dbReference>
<feature type="region of interest" description="Disordered" evidence="7">
    <location>
        <begin position="1221"/>
        <end position="1251"/>
    </location>
</feature>
<dbReference type="PANTHER" id="PTHR21481">
    <property type="entry name" value="PROTEIN CLEC16A"/>
    <property type="match status" value="1"/>
</dbReference>
<dbReference type="GO" id="GO:0016197">
    <property type="term" value="P:endosomal transport"/>
    <property type="evidence" value="ECO:0007669"/>
    <property type="project" value="TreeGrafter"/>
</dbReference>
<dbReference type="InterPro" id="IPR019155">
    <property type="entry name" value="CLEC16A/TT9_N"/>
</dbReference>
<dbReference type="CDD" id="cd17870">
    <property type="entry name" value="GPN1"/>
    <property type="match status" value="1"/>
</dbReference>
<feature type="domain" description="CLEC16A/TT9 C-terminal" evidence="10">
    <location>
        <begin position="237"/>
        <end position="329"/>
    </location>
</feature>
<proteinExistence type="inferred from homology"/>
<dbReference type="AlphaFoldDB" id="A0A0V1ID56"/>
<feature type="transmembrane region" description="Helical" evidence="8">
    <location>
        <begin position="296"/>
        <end position="317"/>
    </location>
</feature>
<dbReference type="Pfam" id="PF09758">
    <property type="entry name" value="FPL"/>
    <property type="match status" value="1"/>
</dbReference>
<dbReference type="GO" id="GO:0005770">
    <property type="term" value="C:late endosome"/>
    <property type="evidence" value="ECO:0007669"/>
    <property type="project" value="TreeGrafter"/>
</dbReference>
<evidence type="ECO:0000313" key="11">
    <source>
        <dbReference type="EMBL" id="KRZ20434.1"/>
    </source>
</evidence>
<evidence type="ECO:0000256" key="6">
    <source>
        <dbReference type="ARBA" id="ARBA00023134"/>
    </source>
</evidence>
<keyword evidence="8" id="KW-0812">Transmembrane</keyword>
<evidence type="ECO:0000259" key="10">
    <source>
        <dbReference type="Pfam" id="PF19439"/>
    </source>
</evidence>
<sequence length="1251" mass="141468">MPKGKLFSTGGLWKPKNQHSLEYLKYLCDLLTKNAIVTEQNRSLLVEALRLISEILIWGDQNDSSVFDFFLEKNMLSFFLFIMRQKCGRFVCIQLLQTLNILFENIRNETSLYYLLSNNHVNSIITYRFDFSDEEILAYYISFLKTLSFKLNVNTVHFFFNEHTLDFPLYTEAIKFFNHAESMVRIAVRTLTLNVFKVNDPQVIRFIRDNTAVPYFSNLVWFIRQRANEINGSGVDRMRDLIADHQDHIHYLNDILCLDVQDLNKVLIDQLMSKLFLPVYLNSIYSIPDINDERPFSLLVTVFFLTQLFVIISYSALVERMARILLLNGPKILRRKLIPKTETASTNGVCDLSDEATELAPVVDNCADQSVDDDRTFASIIFSSLENAENDQIAYFVLCLMLAIGENEGISPAVMECTQISSPVDRESKNGNCNVGNYATPILQLILRSHDEDCPVRIATLELCCTYITQLFHSSRMHSRVILEMIPQLKHCRHLIEQKLIPCIEAFDTFIELFEDEATVFMNSTFNLARSCSKELFLISPSLIPPTVDYTNRATCTEYERVRRLLRSCFILSKLLANLRVESLELEKIMQPVLTNSDLLACTVIHDDNNRCHQFLVVGNAQLFFVEPDSSKVGWGVVRFVGQLQSCEVRTEKDNRALLLMVHSTKSRLNTAKSPTFAAKLLFDDHIRCMAAKQRLTKGCSQSRKYRLATICDMLHVKVPEPAGPIPSRVFHNLTTGKANQMLPGFVVVHGSSGNPGNETVLPVAPGPSRPFSPKRRSRLAKFTELSPTNSRNEVPKKQDDIDGVVEEMRCIDLGQSPKPAELLFSQKFDTTIANAAEVTEYCQEQPGSSSCTTAHAMNTETETAEETESTGKTANNDNTVATPMPDHLKPTCMIVLGMAGSGKSTLVQRICAYLSATKTSLYPVNLDPAVHYVSYPTAVDIRESVNYKEIMQKYELGPNGGIMTAMNIFATTFGKVSRFSLFVVELDCGFHVYCIQVIDFLENSSINYKYAIFDTPGQIEVFTWSASGAIISQTLASSFPTVIVYVMDVARSSSPITFTSNMLYACSIMYKTQLPMVVAMNKTDIISANFALDWINDFECFLEALDSETSFAGDLTRRLALGLEEFYKTLKCTGVSALSGEGMKRFFELIDQARLEYETDYKPELEQRKLQLDKKKIEKQAERLNRLKLDIASDPPQSHIASLRENFFGDQFCFRGLQDDDSEEDEEYEKPSTSGVGSIPRPSAPDRLDC</sequence>
<comment type="similarity">
    <text evidence="1">Belongs to the GPN-loop GTPase family.</text>
</comment>
<evidence type="ECO:0000256" key="5">
    <source>
        <dbReference type="ARBA" id="ARBA00023006"/>
    </source>
</evidence>
<keyword evidence="6" id="KW-0342">GTP-binding</keyword>
<dbReference type="InterPro" id="IPR030230">
    <property type="entry name" value="Gpn1/Npa3/XAB1"/>
</dbReference>
<keyword evidence="8" id="KW-1133">Transmembrane helix</keyword>